<dbReference type="GO" id="GO:0005524">
    <property type="term" value="F:ATP binding"/>
    <property type="evidence" value="ECO:0007669"/>
    <property type="project" value="InterPro"/>
</dbReference>
<dbReference type="GO" id="GO:0005737">
    <property type="term" value="C:cytoplasm"/>
    <property type="evidence" value="ECO:0007669"/>
    <property type="project" value="TreeGrafter"/>
</dbReference>
<organism evidence="2">
    <name type="scientific">Leptolyngbya boryana CZ1</name>
    <dbReference type="NCBI Taxonomy" id="3060204"/>
    <lineage>
        <taxon>Bacteria</taxon>
        <taxon>Bacillati</taxon>
        <taxon>Cyanobacteriota</taxon>
        <taxon>Cyanophyceae</taxon>
        <taxon>Leptolyngbyales</taxon>
        <taxon>Leptolyngbyaceae</taxon>
        <taxon>Leptolyngbya group</taxon>
        <taxon>Leptolyngbya</taxon>
    </lineage>
</organism>
<dbReference type="GO" id="GO:0004674">
    <property type="term" value="F:protein serine/threonine kinase activity"/>
    <property type="evidence" value="ECO:0007669"/>
    <property type="project" value="TreeGrafter"/>
</dbReference>
<dbReference type="RefSeq" id="WP_316428857.1">
    <property type="nucleotide sequence ID" value="NZ_CP130144.1"/>
</dbReference>
<dbReference type="InterPro" id="IPR000719">
    <property type="entry name" value="Prot_kinase_dom"/>
</dbReference>
<feature type="domain" description="Protein kinase" evidence="1">
    <location>
        <begin position="18"/>
        <end position="220"/>
    </location>
</feature>
<dbReference type="PANTHER" id="PTHR48015">
    <property type="entry name" value="SERINE/THREONINE-PROTEIN KINASE TAO"/>
    <property type="match status" value="1"/>
</dbReference>
<accession>A0AA96WZC5</accession>
<name>A0AA96WZC5_LEPBY</name>
<reference evidence="2" key="1">
    <citation type="journal article" date="2023" name="Plants (Basel)">
        <title>Genomic Analysis of Leptolyngbya boryana CZ1 Reveals Efficient Carbon Fixation Modules.</title>
        <authorList>
            <person name="Bai X."/>
            <person name="Wang H."/>
            <person name="Cheng W."/>
            <person name="Wang J."/>
            <person name="Ma M."/>
            <person name="Hu H."/>
            <person name="Song Z."/>
            <person name="Ma H."/>
            <person name="Fan Y."/>
            <person name="Du C."/>
            <person name="Xu J."/>
        </authorList>
    </citation>
    <scope>NUCLEOTIDE SEQUENCE</scope>
    <source>
        <strain evidence="2">CZ1</strain>
    </source>
</reference>
<proteinExistence type="predicted"/>
<reference evidence="2" key="2">
    <citation type="submission" date="2023-07" db="EMBL/GenBank/DDBJ databases">
        <authorList>
            <person name="Bai X.-H."/>
            <person name="Wang H.-H."/>
            <person name="Wang J."/>
            <person name="Ma M.-Y."/>
            <person name="Hu H.-H."/>
            <person name="Song Z.-L."/>
            <person name="Ma H.-G."/>
            <person name="Fan Y."/>
            <person name="Du C.-Y."/>
            <person name="Xu J.-C."/>
        </authorList>
    </citation>
    <scope>NUCLEOTIDE SEQUENCE</scope>
    <source>
        <strain evidence="2">CZ1</strain>
    </source>
</reference>
<protein>
    <submittedName>
        <fullName evidence="2">Protein kinase</fullName>
    </submittedName>
</protein>
<dbReference type="Gene3D" id="1.10.510.10">
    <property type="entry name" value="Transferase(Phosphotransferase) domain 1"/>
    <property type="match status" value="1"/>
</dbReference>
<dbReference type="SMART" id="SM00220">
    <property type="entry name" value="S_TKc"/>
    <property type="match status" value="1"/>
</dbReference>
<dbReference type="GO" id="GO:0035556">
    <property type="term" value="P:intracellular signal transduction"/>
    <property type="evidence" value="ECO:0007669"/>
    <property type="project" value="TreeGrafter"/>
</dbReference>
<gene>
    <name evidence="2" type="ORF">Q2T42_12645</name>
</gene>
<dbReference type="AlphaFoldDB" id="A0AA96WZC5"/>
<dbReference type="InterPro" id="IPR050285">
    <property type="entry name" value="STE20_Ser/Thr_kinase"/>
</dbReference>
<dbReference type="Pfam" id="PF00069">
    <property type="entry name" value="Pkinase"/>
    <property type="match status" value="1"/>
</dbReference>
<dbReference type="PANTHER" id="PTHR48015:SF16">
    <property type="entry name" value="SERINE_THREONINE-PROTEIN KINASE SULU"/>
    <property type="match status" value="1"/>
</dbReference>
<dbReference type="PROSITE" id="PS50011">
    <property type="entry name" value="PROTEIN_KINASE_DOM"/>
    <property type="match status" value="1"/>
</dbReference>
<dbReference type="SUPFAM" id="SSF56112">
    <property type="entry name" value="Protein kinase-like (PK-like)"/>
    <property type="match status" value="1"/>
</dbReference>
<evidence type="ECO:0000259" key="1">
    <source>
        <dbReference type="PROSITE" id="PS50011"/>
    </source>
</evidence>
<dbReference type="PROSITE" id="PS00108">
    <property type="entry name" value="PROTEIN_KINASE_ST"/>
    <property type="match status" value="1"/>
</dbReference>
<evidence type="ECO:0000313" key="2">
    <source>
        <dbReference type="EMBL" id="WNZ48676.1"/>
    </source>
</evidence>
<keyword evidence="2" id="KW-0418">Kinase</keyword>
<sequence>MRLSTPTSPQSFPEVPGYRLTEQLYFGSRTAVYRAVQTATQQPVVIKVLLRDYPTFGELVQFRNQYTIAKNLPIPGIVRSLSLESLGRSYVLVMEDWGGTALSTYIQQQSLDLTTVLAIALQLSEILHDLGQYRVVHKDIKPANILIQPESKQVKLIDFSIASLLPKETQEIQSANQLEGTLAYLAPEQTGRMNRGIDYRTDFYALVFDHANFAGQEGIR</sequence>
<dbReference type="InterPro" id="IPR011009">
    <property type="entry name" value="Kinase-like_dom_sf"/>
</dbReference>
<dbReference type="EMBL" id="CP130144">
    <property type="protein sequence ID" value="WNZ48676.1"/>
    <property type="molecule type" value="Genomic_DNA"/>
</dbReference>
<keyword evidence="2" id="KW-0808">Transferase</keyword>
<dbReference type="InterPro" id="IPR008271">
    <property type="entry name" value="Ser/Thr_kinase_AS"/>
</dbReference>
<dbReference type="Gene3D" id="3.30.200.20">
    <property type="entry name" value="Phosphorylase Kinase, domain 1"/>
    <property type="match status" value="1"/>
</dbReference>